<proteinExistence type="predicted"/>
<gene>
    <name evidence="3" type="ORF">OGM63_05385</name>
</gene>
<protein>
    <submittedName>
        <fullName evidence="3">Acyltransferase family protein</fullName>
    </submittedName>
</protein>
<dbReference type="PANTHER" id="PTHR37312:SF1">
    <property type="entry name" value="MEMBRANE-BOUND ACYLTRANSFERASE YKRP-RELATED"/>
    <property type="match status" value="1"/>
</dbReference>
<reference evidence="3 4" key="1">
    <citation type="submission" date="2022-10" db="EMBL/GenBank/DDBJ databases">
        <title>Identification of biosynthetic pathway for the production of the potent trypsin inhibitor radiosumin.</title>
        <authorList>
            <person name="Fewer D.P."/>
            <person name="Delbaje E."/>
            <person name="Ouyang X."/>
            <person name="Agostino P.D."/>
            <person name="Wahlsten M."/>
            <person name="Jokela J."/>
            <person name="Permi P."/>
            <person name="Haapaniemi E."/>
            <person name="Koistinen H."/>
        </authorList>
    </citation>
    <scope>NUCLEOTIDE SEQUENCE [LARGE SCALE GENOMIC DNA]</scope>
    <source>
        <strain evidence="3 4">NIES-515</strain>
    </source>
</reference>
<dbReference type="InterPro" id="IPR002656">
    <property type="entry name" value="Acyl_transf_3_dom"/>
</dbReference>
<feature type="transmembrane region" description="Helical" evidence="1">
    <location>
        <begin position="12"/>
        <end position="34"/>
    </location>
</feature>
<feature type="transmembrane region" description="Helical" evidence="1">
    <location>
        <begin position="76"/>
        <end position="93"/>
    </location>
</feature>
<dbReference type="EMBL" id="JAOWRF010000084">
    <property type="protein sequence ID" value="MCV3212965.1"/>
    <property type="molecule type" value="Genomic_DNA"/>
</dbReference>
<feature type="transmembrane region" description="Helical" evidence="1">
    <location>
        <begin position="40"/>
        <end position="56"/>
    </location>
</feature>
<keyword evidence="1" id="KW-0812">Transmembrane</keyword>
<name>A0ABT3AVA8_9CYAN</name>
<evidence type="ECO:0000259" key="2">
    <source>
        <dbReference type="Pfam" id="PF01757"/>
    </source>
</evidence>
<feature type="transmembrane region" description="Helical" evidence="1">
    <location>
        <begin position="279"/>
        <end position="298"/>
    </location>
</feature>
<keyword evidence="3" id="KW-0808">Transferase</keyword>
<keyword evidence="3" id="KW-0012">Acyltransferase</keyword>
<feature type="transmembrane region" description="Helical" evidence="1">
    <location>
        <begin position="118"/>
        <end position="137"/>
    </location>
</feature>
<feature type="transmembrane region" description="Helical" evidence="1">
    <location>
        <begin position="149"/>
        <end position="167"/>
    </location>
</feature>
<evidence type="ECO:0000256" key="1">
    <source>
        <dbReference type="SAM" id="Phobius"/>
    </source>
</evidence>
<feature type="transmembrane region" description="Helical" evidence="1">
    <location>
        <begin position="211"/>
        <end position="231"/>
    </location>
</feature>
<feature type="domain" description="Acyltransferase 3" evidence="2">
    <location>
        <begin position="4"/>
        <end position="334"/>
    </location>
</feature>
<feature type="transmembrane region" description="Helical" evidence="1">
    <location>
        <begin position="251"/>
        <end position="270"/>
    </location>
</feature>
<accession>A0ABT3AVA8</accession>
<sequence>MRVLWVDIAKAYGMFLVFYGHFLEKLIVSGNVAAFFQFKFIYSFHLPLFFLLSGYISKNNSLSYKEFLRLHFTSRIIPVIFFNLLAMTINIYQDSLLGSLHWNYYLLGLMNLLKGHPVYNAVTWFLVCLFTIENIHFFLSHYFKTNKQLIISAVILFLIGLVITLNIEFVTEVTGVEKNLWFVHEALVAYLFYQFGKILKDWELLEEKITLFFQFFLLVFTGLIVLLTFNLNTNLFTVKITAVMMAISSHGNFVLFPLTALAGSLFIIFLAKLTPASKIILFIGQNTLILLGLNGLFFHFGNQWIFTLLKEFLTDSHLVVFEACSLVTLLSIVLCVPFIFIFNQFIPQLVGKPKNNGPLLKNLV</sequence>
<dbReference type="RefSeq" id="WP_263744468.1">
    <property type="nucleotide sequence ID" value="NZ_JAOWRF010000084.1"/>
</dbReference>
<dbReference type="PANTHER" id="PTHR37312">
    <property type="entry name" value="MEMBRANE-BOUND ACYLTRANSFERASE YKRP-RELATED"/>
    <property type="match status" value="1"/>
</dbReference>
<keyword evidence="1" id="KW-1133">Transmembrane helix</keyword>
<dbReference type="Pfam" id="PF01757">
    <property type="entry name" value="Acyl_transf_3"/>
    <property type="match status" value="1"/>
</dbReference>
<comment type="caution">
    <text evidence="3">The sequence shown here is derived from an EMBL/GenBank/DDBJ whole genome shotgun (WGS) entry which is preliminary data.</text>
</comment>
<dbReference type="GO" id="GO:0016746">
    <property type="term" value="F:acyltransferase activity"/>
    <property type="evidence" value="ECO:0007669"/>
    <property type="project" value="UniProtKB-KW"/>
</dbReference>
<feature type="transmembrane region" description="Helical" evidence="1">
    <location>
        <begin position="318"/>
        <end position="342"/>
    </location>
</feature>
<keyword evidence="4" id="KW-1185">Reference proteome</keyword>
<keyword evidence="1" id="KW-0472">Membrane</keyword>
<evidence type="ECO:0000313" key="3">
    <source>
        <dbReference type="EMBL" id="MCV3212965.1"/>
    </source>
</evidence>
<organism evidence="3 4">
    <name type="scientific">Plectonema radiosum NIES-515</name>
    <dbReference type="NCBI Taxonomy" id="2986073"/>
    <lineage>
        <taxon>Bacteria</taxon>
        <taxon>Bacillati</taxon>
        <taxon>Cyanobacteriota</taxon>
        <taxon>Cyanophyceae</taxon>
        <taxon>Oscillatoriophycideae</taxon>
        <taxon>Oscillatoriales</taxon>
        <taxon>Microcoleaceae</taxon>
        <taxon>Plectonema</taxon>
    </lineage>
</organism>
<evidence type="ECO:0000313" key="4">
    <source>
        <dbReference type="Proteomes" id="UP001526143"/>
    </source>
</evidence>
<dbReference type="InterPro" id="IPR052734">
    <property type="entry name" value="Nod_factor_acetyltransferase"/>
</dbReference>
<dbReference type="Proteomes" id="UP001526143">
    <property type="component" value="Unassembled WGS sequence"/>
</dbReference>